<comment type="caution">
    <text evidence="5">The sequence shown here is derived from an EMBL/GenBank/DDBJ whole genome shotgun (WGS) entry which is preliminary data.</text>
</comment>
<gene>
    <name evidence="5" type="ORF">RMCN_5878</name>
</gene>
<feature type="domain" description="Carrier" evidence="4">
    <location>
        <begin position="1"/>
        <end position="70"/>
    </location>
</feature>
<evidence type="ECO:0000256" key="1">
    <source>
        <dbReference type="ARBA" id="ARBA00001957"/>
    </source>
</evidence>
<protein>
    <submittedName>
        <fullName evidence="5">Linear gramicidin synthetase subunit D</fullName>
    </submittedName>
</protein>
<dbReference type="NCBIfam" id="TIGR01720">
    <property type="entry name" value="NRPS-para261"/>
    <property type="match status" value="1"/>
</dbReference>
<dbReference type="SUPFAM" id="SSF47336">
    <property type="entry name" value="ACP-like"/>
    <property type="match status" value="2"/>
</dbReference>
<feature type="domain" description="Carrier" evidence="4">
    <location>
        <begin position="999"/>
        <end position="1073"/>
    </location>
</feature>
<dbReference type="SUPFAM" id="SSF52777">
    <property type="entry name" value="CoA-dependent acyltransferases"/>
    <property type="match status" value="4"/>
</dbReference>
<dbReference type="InterPro" id="IPR020806">
    <property type="entry name" value="PKS_PP-bd"/>
</dbReference>
<dbReference type="InterPro" id="IPR001242">
    <property type="entry name" value="Condensation_dom"/>
</dbReference>
<feature type="non-terminal residue" evidence="5">
    <location>
        <position position="1"/>
    </location>
</feature>
<accession>A0ABQ0KT66</accession>
<dbReference type="Gene3D" id="1.10.1200.10">
    <property type="entry name" value="ACP-like"/>
    <property type="match status" value="1"/>
</dbReference>
<dbReference type="SMART" id="SM00823">
    <property type="entry name" value="PKS_PP"/>
    <property type="match status" value="2"/>
</dbReference>
<dbReference type="CDD" id="cd19543">
    <property type="entry name" value="DCL_NRPS"/>
    <property type="match status" value="1"/>
</dbReference>
<sequence>TEEILAGVYAQVLGLERVGVDESFFELGGDSILSMQVVSRAAFGGVIVKPRDVFVEQTVSRLARVARVAWVVVRDGDEVGPDKVEATPIMRWLQQADGAVDQFNQTVVVHAPAGVTEADVVVVLQALLDRHPMLRARIDDEYYRGAPWTFAVPEAGSVNAGGCLQAVDVLSDAAVVEARSRLNPLAGAMVSAVWAAETNQLALVVHHLAVDGVSWRILLEDLNIAWAQHRSGQPIELSAGGTSFARWARLLEEHAHDPAVVAQAEVWRRVAATPAALPAVEPGVDTFANAGQLSTQLDPETTRMLLGEVPAAFHAGVQDILLIAFGLAVSEFLASGAAPVGIDVEGHGRADELADDVDLSRTVGWFTTKYPVSLTVGGLSWARVIAGDPALGSVIKSAKEDLRAMPDGLTYGVLRYLNSDVDLDGPDPRIGFNYLGRLGAAAGELSDEFWRVSPDSGAVARASLDIPLTLPHTIDLNASTADTESGPQLHANWTWAPSAVEEGQVSRLGRLWFEALAGICAHVRRGGAGLTPSDITPVRLSQQQVDELEQRYRIADVLPLTPLQQGLLFHADAAQAAGDDVYAVQLVLTVAGPLDQYRLHEAVRTVVRRHPNLAARFNEQFDQPVQIIPRDAEAGWRYVELATDADEQAQHVHAAEREAVFDLAESPAFRVALIRTAADRHQIVITSHHILMDGWSLSIVLQEMFVSYYGQRLPAAVPYRRFFTWLADRDHDAAQTAWRRVLDGFATPTLVAAPDRLGIGPRDTRTFWLPQVATGAVSELARTHRTTVSTVLQGAWALLLTSLTGQHDVAFGVTVSGRPTEVPGAESMVGLMINTVPMRANTSAETTVADLLEQLQSNYNDTFEHQHMALRDIHRLTGHRQLFDTVFVYENYPSNTAALSSADDLGIVDVSNRDFYHYPLAVQAVPGRELELRVQFRTDVFDAADIESLVERFEWVLSAMITDPTRQLSTMNLVDGQDRARTDSVPLPETHSTGAADRAPATVTERVVAGVFAHVLETDHVGIDDSFFDLGGDSLSAMRAIAAINAALDSRLAVTALFDAPSVRTLSQRLTAQ</sequence>
<dbReference type="InterPro" id="IPR010060">
    <property type="entry name" value="NRPS_synth"/>
</dbReference>
<evidence type="ECO:0000313" key="5">
    <source>
        <dbReference type="EMBL" id="GAT12745.1"/>
    </source>
</evidence>
<dbReference type="InterPro" id="IPR023213">
    <property type="entry name" value="CAT-like_dom_sf"/>
</dbReference>
<dbReference type="Gene3D" id="3.30.559.30">
    <property type="entry name" value="Nonribosomal peptide synthetase, condensation domain"/>
    <property type="match status" value="2"/>
</dbReference>
<name>A0ABQ0KT66_MYCNV</name>
<keyword evidence="3" id="KW-0597">Phosphoprotein</keyword>
<dbReference type="Gene3D" id="3.40.50.1820">
    <property type="entry name" value="alpha/beta hydrolase"/>
    <property type="match status" value="1"/>
</dbReference>
<proteinExistence type="predicted"/>
<dbReference type="InterPro" id="IPR006162">
    <property type="entry name" value="Ppantetheine_attach_site"/>
</dbReference>
<dbReference type="InterPro" id="IPR009081">
    <property type="entry name" value="PP-bd_ACP"/>
</dbReference>
<evidence type="ECO:0000256" key="3">
    <source>
        <dbReference type="ARBA" id="ARBA00022553"/>
    </source>
</evidence>
<keyword evidence="2" id="KW-0596">Phosphopantetheine</keyword>
<dbReference type="PROSITE" id="PS50075">
    <property type="entry name" value="CARRIER"/>
    <property type="match status" value="2"/>
</dbReference>
<dbReference type="RefSeq" id="WP_067396636.1">
    <property type="nucleotide sequence ID" value="NZ_BCTA01000099.1"/>
</dbReference>
<dbReference type="InterPro" id="IPR029058">
    <property type="entry name" value="AB_hydrolase_fold"/>
</dbReference>
<evidence type="ECO:0000259" key="4">
    <source>
        <dbReference type="PROSITE" id="PS50075"/>
    </source>
</evidence>
<comment type="cofactor">
    <cofactor evidence="1">
        <name>pantetheine 4'-phosphate</name>
        <dbReference type="ChEBI" id="CHEBI:47942"/>
    </cofactor>
</comment>
<dbReference type="EMBL" id="BCTA01000099">
    <property type="protein sequence ID" value="GAT12745.1"/>
    <property type="molecule type" value="Genomic_DNA"/>
</dbReference>
<evidence type="ECO:0000313" key="6">
    <source>
        <dbReference type="Proteomes" id="UP000069773"/>
    </source>
</evidence>
<dbReference type="Proteomes" id="UP000069773">
    <property type="component" value="Unassembled WGS sequence"/>
</dbReference>
<evidence type="ECO:0000256" key="2">
    <source>
        <dbReference type="ARBA" id="ARBA00022450"/>
    </source>
</evidence>
<dbReference type="Pfam" id="PF00550">
    <property type="entry name" value="PP-binding"/>
    <property type="match status" value="2"/>
</dbReference>
<dbReference type="InterPro" id="IPR036736">
    <property type="entry name" value="ACP-like_sf"/>
</dbReference>
<dbReference type="Pfam" id="PF00668">
    <property type="entry name" value="Condensation"/>
    <property type="match status" value="2"/>
</dbReference>
<dbReference type="PROSITE" id="PS00012">
    <property type="entry name" value="PHOSPHOPANTETHEINE"/>
    <property type="match status" value="2"/>
</dbReference>
<dbReference type="PANTHER" id="PTHR45398">
    <property type="match status" value="1"/>
</dbReference>
<dbReference type="Gene3D" id="3.30.559.10">
    <property type="entry name" value="Chloramphenicol acetyltransferase-like domain"/>
    <property type="match status" value="2"/>
</dbReference>
<organism evidence="5 6">
    <name type="scientific">Mycolicibacterium novocastrense</name>
    <name type="common">Mycobacterium novocastrense</name>
    <dbReference type="NCBI Taxonomy" id="59813"/>
    <lineage>
        <taxon>Bacteria</taxon>
        <taxon>Bacillati</taxon>
        <taxon>Actinomycetota</taxon>
        <taxon>Actinomycetes</taxon>
        <taxon>Mycobacteriales</taxon>
        <taxon>Mycobacteriaceae</taxon>
        <taxon>Mycolicibacterium</taxon>
    </lineage>
</organism>
<reference evidence="5 6" key="1">
    <citation type="journal article" date="2016" name="Genome Announc.">
        <title>Draft Genome Sequences of Five Rapidly Growing Mycobacterium Species, M. thermoresistibile, M. fortuitum subsp. acetamidolyticum, M. canariasense, M. brisbanense, and M. novocastrense.</title>
        <authorList>
            <person name="Katahira K."/>
            <person name="Ogura Y."/>
            <person name="Gotoh Y."/>
            <person name="Hayashi T."/>
        </authorList>
    </citation>
    <scope>NUCLEOTIDE SEQUENCE [LARGE SCALE GENOMIC DNA]</scope>
    <source>
        <strain evidence="5 6">JCM18114</strain>
    </source>
</reference>
<keyword evidence="6" id="KW-1185">Reference proteome</keyword>
<dbReference type="PANTHER" id="PTHR45398:SF1">
    <property type="entry name" value="ENZYME, PUTATIVE (JCVI)-RELATED"/>
    <property type="match status" value="1"/>
</dbReference>